<dbReference type="AlphaFoldDB" id="A0A398AHL1"/>
<gene>
    <name evidence="2" type="ORF">BRARA_B03941</name>
</gene>
<accession>A0A398AHL1</accession>
<dbReference type="EMBL" id="CM010629">
    <property type="protein sequence ID" value="RID76995.1"/>
    <property type="molecule type" value="Genomic_DNA"/>
</dbReference>
<protein>
    <submittedName>
        <fullName evidence="2">Uncharacterized protein</fullName>
    </submittedName>
</protein>
<dbReference type="PANTHER" id="PTHR36067">
    <property type="entry name" value="EXPRESSED PROTEIN"/>
    <property type="match status" value="1"/>
</dbReference>
<dbReference type="PANTHER" id="PTHR36067:SF1">
    <property type="entry name" value="EXPRESSED PROTEIN"/>
    <property type="match status" value="1"/>
</dbReference>
<reference evidence="2 3" key="1">
    <citation type="submission" date="2018-06" db="EMBL/GenBank/DDBJ databases">
        <title>WGS assembly of Brassica rapa FPsc.</title>
        <authorList>
            <person name="Bowman J."/>
            <person name="Kohchi T."/>
            <person name="Yamato K."/>
            <person name="Jenkins J."/>
            <person name="Shu S."/>
            <person name="Ishizaki K."/>
            <person name="Yamaoka S."/>
            <person name="Nishihama R."/>
            <person name="Nakamura Y."/>
            <person name="Berger F."/>
            <person name="Adam C."/>
            <person name="Aki S."/>
            <person name="Althoff F."/>
            <person name="Araki T."/>
            <person name="Arteaga-Vazquez M."/>
            <person name="Balasubrmanian S."/>
            <person name="Bauer D."/>
            <person name="Boehm C."/>
            <person name="Briginshaw L."/>
            <person name="Caballero-Perez J."/>
            <person name="Catarino B."/>
            <person name="Chen F."/>
            <person name="Chiyoda S."/>
            <person name="Chovatia M."/>
            <person name="Davies K."/>
            <person name="Delmans M."/>
            <person name="Demura T."/>
            <person name="Dierschke T."/>
            <person name="Dolan L."/>
            <person name="Dorantes-Acosta A."/>
            <person name="Eklund D."/>
            <person name="Florent S."/>
            <person name="Flores-Sandoval E."/>
            <person name="Fujiyama A."/>
            <person name="Fukuzawa H."/>
            <person name="Galik B."/>
            <person name="Grimanelli D."/>
            <person name="Grimwood J."/>
            <person name="Grossniklaus U."/>
            <person name="Hamada T."/>
            <person name="Haseloff J."/>
            <person name="Hetherington A."/>
            <person name="Higo A."/>
            <person name="Hirakawa Y."/>
            <person name="Hundley H."/>
            <person name="Ikeda Y."/>
            <person name="Inoue K."/>
            <person name="Inoue S."/>
            <person name="Ishida S."/>
            <person name="Jia Q."/>
            <person name="Kakita M."/>
            <person name="Kanazawa T."/>
            <person name="Kawai Y."/>
            <person name="Kawashima T."/>
            <person name="Kennedy M."/>
            <person name="Kinose K."/>
            <person name="Kinoshita T."/>
            <person name="Kohara Y."/>
            <person name="Koide E."/>
            <person name="Komatsu K."/>
            <person name="Kopischke S."/>
            <person name="Kubo M."/>
            <person name="Kyozuka J."/>
            <person name="Lagercrantz U."/>
            <person name="Lin S."/>
            <person name="Lindquist E."/>
            <person name="Lipzen A."/>
            <person name="Lu C."/>
            <person name="Luna E."/>
            <person name="Martienssen R."/>
            <person name="Minamino N."/>
            <person name="Mizutani M."/>
            <person name="Mizutani M."/>
            <person name="Mochizuki N."/>
            <person name="Monte I."/>
            <person name="Mosher R."/>
            <person name="Nagasaki H."/>
            <person name="Nakagami H."/>
            <person name="Naramoto S."/>
            <person name="Nishitani K."/>
            <person name="Ohtani M."/>
            <person name="Okamoto T."/>
            <person name="Okumura M."/>
            <person name="Phillips J."/>
            <person name="Pollak B."/>
            <person name="Reinders A."/>
            <person name="Roevekamp M."/>
            <person name="Sano R."/>
            <person name="Sawa S."/>
            <person name="Schmid M."/>
            <person name="Shirakawa M."/>
            <person name="Solano R."/>
            <person name="Spunde A."/>
            <person name="Suetsugu N."/>
            <person name="Sugano S."/>
            <person name="Sugiyama A."/>
            <person name="Sun R."/>
            <person name="Suzuki Y."/>
            <person name="Takenaka M."/>
            <person name="Takezawa D."/>
            <person name="Tomogane H."/>
            <person name="Tsuzuki M."/>
            <person name="Ueda T."/>
            <person name="Umeda M."/>
            <person name="Ward J."/>
            <person name="Watanabe Y."/>
            <person name="Yazaki K."/>
            <person name="Yokoyama R."/>
            <person name="Yoshitake Y."/>
            <person name="Yotsui I."/>
            <person name="Zachgo S."/>
            <person name="Schmutz J."/>
        </authorList>
    </citation>
    <scope>NUCLEOTIDE SEQUENCE [LARGE SCALE GENOMIC DNA]</scope>
    <source>
        <strain evidence="3">cv. B-3</strain>
    </source>
</reference>
<dbReference type="OrthoDB" id="735913at2759"/>
<evidence type="ECO:0000313" key="3">
    <source>
        <dbReference type="Proteomes" id="UP000264353"/>
    </source>
</evidence>
<sequence>MEPEITKHERERQAITGDNRKQERESDMADIAILVAEEYERRVRQTADSKSASLEFDWWKNVPAKLTIGVNEKKIESLMKKFEAKSQFALAISHGFFSA</sequence>
<dbReference type="KEGG" id="brp:103855286"/>
<name>A0A398AHL1_BRACM</name>
<evidence type="ECO:0000313" key="2">
    <source>
        <dbReference type="EMBL" id="RID76995.1"/>
    </source>
</evidence>
<evidence type="ECO:0000256" key="1">
    <source>
        <dbReference type="SAM" id="MobiDB-lite"/>
    </source>
</evidence>
<feature type="region of interest" description="Disordered" evidence="1">
    <location>
        <begin position="1"/>
        <end position="26"/>
    </location>
</feature>
<dbReference type="Proteomes" id="UP000264353">
    <property type="component" value="Chromosome A2"/>
</dbReference>
<organism evidence="2 3">
    <name type="scientific">Brassica campestris</name>
    <name type="common">Field mustard</name>
    <dbReference type="NCBI Taxonomy" id="3711"/>
    <lineage>
        <taxon>Eukaryota</taxon>
        <taxon>Viridiplantae</taxon>
        <taxon>Streptophyta</taxon>
        <taxon>Embryophyta</taxon>
        <taxon>Tracheophyta</taxon>
        <taxon>Spermatophyta</taxon>
        <taxon>Magnoliopsida</taxon>
        <taxon>eudicotyledons</taxon>
        <taxon>Gunneridae</taxon>
        <taxon>Pentapetalae</taxon>
        <taxon>rosids</taxon>
        <taxon>malvids</taxon>
        <taxon>Brassicales</taxon>
        <taxon>Brassicaceae</taxon>
        <taxon>Brassiceae</taxon>
        <taxon>Brassica</taxon>
    </lineage>
</organism>
<proteinExistence type="predicted"/>